<proteinExistence type="predicted"/>
<evidence type="ECO:0000313" key="2">
    <source>
        <dbReference type="Proteomes" id="UP000027265"/>
    </source>
</evidence>
<reference evidence="2" key="1">
    <citation type="journal article" date="2014" name="Proc. Natl. Acad. Sci. U.S.A.">
        <title>Extensive sampling of basidiomycete genomes demonstrates inadequacy of the white-rot/brown-rot paradigm for wood decay fungi.</title>
        <authorList>
            <person name="Riley R."/>
            <person name="Salamov A.A."/>
            <person name="Brown D.W."/>
            <person name="Nagy L.G."/>
            <person name="Floudas D."/>
            <person name="Held B.W."/>
            <person name="Levasseur A."/>
            <person name="Lombard V."/>
            <person name="Morin E."/>
            <person name="Otillar R."/>
            <person name="Lindquist E.A."/>
            <person name="Sun H."/>
            <person name="LaButti K.M."/>
            <person name="Schmutz J."/>
            <person name="Jabbour D."/>
            <person name="Luo H."/>
            <person name="Baker S.E."/>
            <person name="Pisabarro A.G."/>
            <person name="Walton J.D."/>
            <person name="Blanchette R.A."/>
            <person name="Henrissat B."/>
            <person name="Martin F."/>
            <person name="Cullen D."/>
            <person name="Hibbett D.S."/>
            <person name="Grigoriev I.V."/>
        </authorList>
    </citation>
    <scope>NUCLEOTIDE SEQUENCE [LARGE SCALE GENOMIC DNA]</scope>
    <source>
        <strain evidence="2">MUCL 33604</strain>
    </source>
</reference>
<name>A0A067PA36_9AGAM</name>
<dbReference type="InParanoid" id="A0A067PA36"/>
<dbReference type="EMBL" id="KL197756">
    <property type="protein sequence ID" value="KDQ50690.1"/>
    <property type="molecule type" value="Genomic_DNA"/>
</dbReference>
<dbReference type="HOGENOM" id="CLU_1740797_0_0_1"/>
<accession>A0A067PA36</accession>
<dbReference type="OrthoDB" id="3067134at2759"/>
<keyword evidence="2" id="KW-1185">Reference proteome</keyword>
<gene>
    <name evidence="1" type="ORF">JAAARDRAFT_41770</name>
</gene>
<dbReference type="AlphaFoldDB" id="A0A067PA36"/>
<organism evidence="1 2">
    <name type="scientific">Jaapia argillacea MUCL 33604</name>
    <dbReference type="NCBI Taxonomy" id="933084"/>
    <lineage>
        <taxon>Eukaryota</taxon>
        <taxon>Fungi</taxon>
        <taxon>Dikarya</taxon>
        <taxon>Basidiomycota</taxon>
        <taxon>Agaricomycotina</taxon>
        <taxon>Agaricomycetes</taxon>
        <taxon>Agaricomycetidae</taxon>
        <taxon>Jaapiales</taxon>
        <taxon>Jaapiaceae</taxon>
        <taxon>Jaapia</taxon>
    </lineage>
</organism>
<sequence>MNVVEESQKQYKPLAEEMITMRPRAKTITSAEAPGDMRKRSGDECRALKKRCVGRKKSVSHWAKEVAAQGEGQGTIRGGWFYDSAVSSVDVDASQLTLRARRQSIARMESIFSISQRMCEGNKTEATVSVLDADAMGRRRSIAMKRPFHA</sequence>
<dbReference type="Proteomes" id="UP000027265">
    <property type="component" value="Unassembled WGS sequence"/>
</dbReference>
<protein>
    <submittedName>
        <fullName evidence="1">Uncharacterized protein</fullName>
    </submittedName>
</protein>
<evidence type="ECO:0000313" key="1">
    <source>
        <dbReference type="EMBL" id="KDQ50690.1"/>
    </source>
</evidence>